<dbReference type="PATRIC" id="fig|652.5.peg.42"/>
<evidence type="ECO:0000256" key="3">
    <source>
        <dbReference type="ARBA" id="ARBA00022723"/>
    </source>
</evidence>
<comment type="catalytic activity">
    <reaction evidence="12">
        <text>Couples ATP hydrolysis with the unwinding of duplex DNA by translocating in the 3'-5' direction.</text>
        <dbReference type="EC" id="5.6.2.4"/>
    </reaction>
</comment>
<dbReference type="CDD" id="cd17929">
    <property type="entry name" value="DEXHc_priA"/>
    <property type="match status" value="1"/>
</dbReference>
<feature type="binding site" evidence="12">
    <location>
        <position position="481"/>
    </location>
    <ligand>
        <name>Zn(2+)</name>
        <dbReference type="ChEBI" id="CHEBI:29105"/>
        <label>1</label>
    </ligand>
</feature>
<feature type="binding site" evidence="12">
    <location>
        <position position="471"/>
    </location>
    <ligand>
        <name>Zn(2+)</name>
        <dbReference type="ChEBI" id="CHEBI:29105"/>
        <label>2</label>
    </ligand>
</feature>
<dbReference type="InterPro" id="IPR048949">
    <property type="entry name" value="WHD_PriA"/>
</dbReference>
<dbReference type="InterPro" id="IPR001650">
    <property type="entry name" value="Helicase_C-like"/>
</dbReference>
<dbReference type="InterPro" id="IPR005259">
    <property type="entry name" value="PriA"/>
</dbReference>
<dbReference type="GO" id="GO:0006270">
    <property type="term" value="P:DNA replication initiation"/>
    <property type="evidence" value="ECO:0007669"/>
    <property type="project" value="TreeGrafter"/>
</dbReference>
<evidence type="ECO:0000256" key="10">
    <source>
        <dbReference type="ARBA" id="ARBA00023235"/>
    </source>
</evidence>
<keyword evidence="6 12" id="KW-0347">Helicase</keyword>
<keyword evidence="1 12" id="KW-0639">Primosome</keyword>
<keyword evidence="7 12" id="KW-0862">Zinc</keyword>
<feature type="binding site" evidence="12">
    <location>
        <position position="450"/>
    </location>
    <ligand>
        <name>Zn(2+)</name>
        <dbReference type="ChEBI" id="CHEBI:29105"/>
        <label>2</label>
    </ligand>
</feature>
<dbReference type="InterPro" id="IPR040498">
    <property type="entry name" value="PriA_CRR"/>
</dbReference>
<dbReference type="HAMAP" id="MF_00983">
    <property type="entry name" value="PriA"/>
    <property type="match status" value="1"/>
</dbReference>
<dbReference type="NCBIfam" id="NF004067">
    <property type="entry name" value="PRK05580.1-4"/>
    <property type="match status" value="1"/>
</dbReference>
<feature type="binding site" evidence="12">
    <location>
        <position position="441"/>
    </location>
    <ligand>
        <name>Zn(2+)</name>
        <dbReference type="ChEBI" id="CHEBI:29105"/>
        <label>1</label>
    </ligand>
</feature>
<comment type="cofactor">
    <cofactor evidence="12">
        <name>Zn(2+)</name>
        <dbReference type="ChEBI" id="CHEBI:29105"/>
    </cofactor>
    <text evidence="12">Binds 2 zinc ions per subunit.</text>
</comment>
<dbReference type="InterPro" id="IPR027417">
    <property type="entry name" value="P-loop_NTPase"/>
</dbReference>
<dbReference type="Pfam" id="PF00271">
    <property type="entry name" value="Helicase_C"/>
    <property type="match status" value="1"/>
</dbReference>
<dbReference type="InterPro" id="IPR041222">
    <property type="entry name" value="PriA_3primeBD"/>
</dbReference>
<dbReference type="Pfam" id="PF21213">
    <property type="entry name" value="WHD_PriA"/>
    <property type="match status" value="1"/>
</dbReference>
<keyword evidence="8 12" id="KW-0067">ATP-binding</keyword>
<dbReference type="SMART" id="SM00487">
    <property type="entry name" value="DEXDc"/>
    <property type="match status" value="1"/>
</dbReference>
<evidence type="ECO:0000256" key="8">
    <source>
        <dbReference type="ARBA" id="ARBA00022840"/>
    </source>
</evidence>
<dbReference type="CDD" id="cd18804">
    <property type="entry name" value="SF2_C_priA"/>
    <property type="match status" value="1"/>
</dbReference>
<reference evidence="15 16" key="2">
    <citation type="journal article" date="2016" name="Genome Announc.">
        <title>Complete Genome Sequence of the Highly Virulent Aeromonas schubertii Strain WL1483, Isolated from Diseased Snakehead Fish (Channa argus) in China.</title>
        <authorList>
            <person name="Liu L."/>
            <person name="Li N."/>
            <person name="Zhang D."/>
            <person name="Fu X."/>
            <person name="Shi C."/>
            <person name="Lin Q."/>
            <person name="Hao G."/>
        </authorList>
    </citation>
    <scope>NUCLEOTIDE SEQUENCE [LARGE SCALE GENOMIC DNA]</scope>
    <source>
        <strain evidence="15 16">WL1483</strain>
    </source>
</reference>
<dbReference type="Pfam" id="PF17764">
    <property type="entry name" value="PriA_3primeBD"/>
    <property type="match status" value="1"/>
</dbReference>
<dbReference type="NCBIfam" id="NF004065">
    <property type="entry name" value="PRK05580.1-1"/>
    <property type="match status" value="1"/>
</dbReference>
<name>A0A0S2SGS3_9GAMM</name>
<dbReference type="PROSITE" id="PS51192">
    <property type="entry name" value="HELICASE_ATP_BIND_1"/>
    <property type="match status" value="1"/>
</dbReference>
<dbReference type="GO" id="GO:0008270">
    <property type="term" value="F:zinc ion binding"/>
    <property type="evidence" value="ECO:0007669"/>
    <property type="project" value="UniProtKB-UniRule"/>
</dbReference>
<evidence type="ECO:0000256" key="11">
    <source>
        <dbReference type="ARBA" id="ARBA00048988"/>
    </source>
</evidence>
<dbReference type="GO" id="GO:0006269">
    <property type="term" value="P:DNA replication, synthesis of primer"/>
    <property type="evidence" value="ECO:0007669"/>
    <property type="project" value="UniProtKB-KW"/>
</dbReference>
<dbReference type="GO" id="GO:0005524">
    <property type="term" value="F:ATP binding"/>
    <property type="evidence" value="ECO:0007669"/>
    <property type="project" value="UniProtKB-UniRule"/>
</dbReference>
<evidence type="ECO:0000256" key="7">
    <source>
        <dbReference type="ARBA" id="ARBA00022833"/>
    </source>
</evidence>
<organism evidence="15 16">
    <name type="scientific">Aeromonas schubertii</name>
    <dbReference type="NCBI Taxonomy" id="652"/>
    <lineage>
        <taxon>Bacteria</taxon>
        <taxon>Pseudomonadati</taxon>
        <taxon>Pseudomonadota</taxon>
        <taxon>Gammaproteobacteria</taxon>
        <taxon>Aeromonadales</taxon>
        <taxon>Aeromonadaceae</taxon>
        <taxon>Aeromonas</taxon>
    </lineage>
</organism>
<feature type="binding site" evidence="12">
    <location>
        <position position="444"/>
    </location>
    <ligand>
        <name>Zn(2+)</name>
        <dbReference type="ChEBI" id="CHEBI:29105"/>
        <label>1</label>
    </ligand>
</feature>
<comment type="function">
    <text evidence="12">Initiates the restart of stalled replication forks, which reloads the replicative helicase on sites other than the origin of replication. Recognizes and binds to abandoned replication forks and remodels them to uncover a helicase loading site. Promotes assembly of the primosome at these replication forks.</text>
</comment>
<feature type="binding site" evidence="12">
    <location>
        <position position="484"/>
    </location>
    <ligand>
        <name>Zn(2+)</name>
        <dbReference type="ChEBI" id="CHEBI:29105"/>
        <label>1</label>
    </ligand>
</feature>
<comment type="similarity">
    <text evidence="12">Belongs to the helicase family. PriA subfamily.</text>
</comment>
<dbReference type="SUPFAM" id="SSF52540">
    <property type="entry name" value="P-loop containing nucleoside triphosphate hydrolases"/>
    <property type="match status" value="1"/>
</dbReference>
<keyword evidence="10 12" id="KW-0413">Isomerase</keyword>
<evidence type="ECO:0000256" key="9">
    <source>
        <dbReference type="ARBA" id="ARBA00023125"/>
    </source>
</evidence>
<dbReference type="InterPro" id="IPR014001">
    <property type="entry name" value="Helicase_ATP-bd"/>
</dbReference>
<dbReference type="GO" id="GO:0043138">
    <property type="term" value="F:3'-5' DNA helicase activity"/>
    <property type="evidence" value="ECO:0007669"/>
    <property type="project" value="UniProtKB-EC"/>
</dbReference>
<feature type="binding site" evidence="12">
    <location>
        <position position="468"/>
    </location>
    <ligand>
        <name>Zn(2+)</name>
        <dbReference type="ChEBI" id="CHEBI:29105"/>
        <label>2</label>
    </ligand>
</feature>
<dbReference type="NCBIfam" id="TIGR00595">
    <property type="entry name" value="priA"/>
    <property type="match status" value="1"/>
</dbReference>
<dbReference type="PANTHER" id="PTHR30580">
    <property type="entry name" value="PRIMOSOMAL PROTEIN N"/>
    <property type="match status" value="1"/>
</dbReference>
<dbReference type="GO" id="GO:0006302">
    <property type="term" value="P:double-strand break repair"/>
    <property type="evidence" value="ECO:0007669"/>
    <property type="project" value="InterPro"/>
</dbReference>
<protein>
    <recommendedName>
        <fullName evidence="12">Replication restart protein PriA</fullName>
    </recommendedName>
    <alternativeName>
        <fullName evidence="12">ATP-dependent DNA helicase PriA</fullName>
        <ecNumber evidence="12">5.6.2.4</ecNumber>
    </alternativeName>
    <alternativeName>
        <fullName evidence="12">DNA 3'-5' helicase PriA</fullName>
    </alternativeName>
</protein>
<dbReference type="FunFam" id="3.40.1440.60:FF:000001">
    <property type="entry name" value="Primosomal protein N"/>
    <property type="match status" value="1"/>
</dbReference>
<dbReference type="Gene3D" id="3.40.1440.60">
    <property type="entry name" value="PriA, 3(prime) DNA-binding domain"/>
    <property type="match status" value="1"/>
</dbReference>
<dbReference type="KEGG" id="asr:WL1483_1486"/>
<dbReference type="GO" id="GO:0003677">
    <property type="term" value="F:DNA binding"/>
    <property type="evidence" value="ECO:0007669"/>
    <property type="project" value="UniProtKB-UniRule"/>
</dbReference>
<proteinExistence type="inferred from homology"/>
<dbReference type="InterPro" id="IPR011545">
    <property type="entry name" value="DEAD/DEAH_box_helicase_dom"/>
</dbReference>
<evidence type="ECO:0000256" key="2">
    <source>
        <dbReference type="ARBA" id="ARBA00022705"/>
    </source>
</evidence>
<comment type="catalytic activity">
    <reaction evidence="11 12">
        <text>ATP + H2O = ADP + phosphate + H(+)</text>
        <dbReference type="Rhea" id="RHEA:13065"/>
        <dbReference type="ChEBI" id="CHEBI:15377"/>
        <dbReference type="ChEBI" id="CHEBI:15378"/>
        <dbReference type="ChEBI" id="CHEBI:30616"/>
        <dbReference type="ChEBI" id="CHEBI:43474"/>
        <dbReference type="ChEBI" id="CHEBI:456216"/>
        <dbReference type="EC" id="5.6.2.4"/>
    </reaction>
</comment>
<dbReference type="SMART" id="SM00490">
    <property type="entry name" value="HELICc"/>
    <property type="match status" value="1"/>
</dbReference>
<dbReference type="PROSITE" id="PS51194">
    <property type="entry name" value="HELICASE_CTER"/>
    <property type="match status" value="1"/>
</dbReference>
<dbReference type="Pfam" id="PF18074">
    <property type="entry name" value="PriA_C"/>
    <property type="match status" value="1"/>
</dbReference>
<gene>
    <name evidence="12 15" type="primary">priA</name>
    <name evidence="15" type="ORF">WL1483_1486</name>
</gene>
<feature type="binding site" evidence="12">
    <location>
        <position position="453"/>
    </location>
    <ligand>
        <name>Zn(2+)</name>
        <dbReference type="ChEBI" id="CHEBI:29105"/>
        <label>2</label>
    </ligand>
</feature>
<dbReference type="GO" id="GO:0006310">
    <property type="term" value="P:DNA recombination"/>
    <property type="evidence" value="ECO:0007669"/>
    <property type="project" value="InterPro"/>
</dbReference>
<evidence type="ECO:0000259" key="13">
    <source>
        <dbReference type="PROSITE" id="PS51192"/>
    </source>
</evidence>
<comment type="subunit">
    <text evidence="12">Component of the replication restart primosome.</text>
</comment>
<evidence type="ECO:0000313" key="15">
    <source>
        <dbReference type="EMBL" id="ALP40905.1"/>
    </source>
</evidence>
<evidence type="ECO:0000259" key="14">
    <source>
        <dbReference type="PROSITE" id="PS51194"/>
    </source>
</evidence>
<keyword evidence="3 12" id="KW-0479">Metal-binding</keyword>
<dbReference type="FunFam" id="3.40.50.300:FF:000489">
    <property type="entry name" value="Primosome assembly protein PriA"/>
    <property type="match status" value="1"/>
</dbReference>
<dbReference type="GO" id="GO:1990077">
    <property type="term" value="C:primosome complex"/>
    <property type="evidence" value="ECO:0007669"/>
    <property type="project" value="UniProtKB-UniRule"/>
</dbReference>
<dbReference type="AlphaFoldDB" id="A0A0S2SGS3"/>
<dbReference type="Pfam" id="PF18319">
    <property type="entry name" value="Zn_ribbon_PriA"/>
    <property type="match status" value="1"/>
</dbReference>
<feature type="domain" description="Helicase C-terminal" evidence="14">
    <location>
        <begin position="476"/>
        <end position="633"/>
    </location>
</feature>
<dbReference type="InterPro" id="IPR042115">
    <property type="entry name" value="PriA_3primeBD_sf"/>
</dbReference>
<dbReference type="GO" id="GO:0016887">
    <property type="term" value="F:ATP hydrolysis activity"/>
    <property type="evidence" value="ECO:0007669"/>
    <property type="project" value="RHEA"/>
</dbReference>
<reference evidence="16" key="1">
    <citation type="submission" date="2015-10" db="EMBL/GenBank/DDBJ databases">
        <title>Complete Genome Sequence of Aeromonas schubertii strain WL1483.</title>
        <authorList>
            <person name="Liu L."/>
        </authorList>
    </citation>
    <scope>NUCLEOTIDE SEQUENCE [LARGE SCALE GENOMIC DNA]</scope>
    <source>
        <strain evidence="16">WL1483</strain>
    </source>
</reference>
<keyword evidence="9 12" id="KW-0238">DNA-binding</keyword>
<dbReference type="Gene3D" id="3.40.50.300">
    <property type="entry name" value="P-loop containing nucleotide triphosphate hydrolases"/>
    <property type="match status" value="2"/>
</dbReference>
<dbReference type="Proteomes" id="UP000058114">
    <property type="component" value="Chromosome"/>
</dbReference>
<evidence type="ECO:0000256" key="12">
    <source>
        <dbReference type="HAMAP-Rule" id="MF_00983"/>
    </source>
</evidence>
<dbReference type="Pfam" id="PF00270">
    <property type="entry name" value="DEAD"/>
    <property type="match status" value="1"/>
</dbReference>
<accession>A0A0S2SGS3</accession>
<sequence>MVNSSDKLDLVRVAVPVPLRRPFDYLCPLPLPAPGCRVEVPFGPQTLVALVVDHPAESTLPREKLKPIKRVLDERPVLGPDILALMQWGAGYYQYPLGEVLAVALPVLVRKGEPAAYRELEFWFTTEAGHACDLNELRRAPKQQQALALLRRGPQTPSALRQEEVQSAALTALEKKALIERRSLEPSHPTDWAEHLHCDGALPLSTEQALAVSAVTSPRDRFNAFLLEGITGSGKTEVYLSILEPLLREGKQALVMVPEIGLTPQTINRFRRRFNVPVVAMHSGMNDRERLDAWLACRDGGAAILIGTRSTVFTPFKRLGIIIIDEEHDASFKQQEGFRYHARDLAVMRAHRAGIPILLGSATPSLESLHNARGGKYHHLRLTRRAGNATTARQVILDIKSTRLQAGLSPQLERLMAEHLAAGNQVMLFLNRRGYAPALICHQCGWSAACERCDAWYTWHQAGRRLHCHHCDSVRPLPPSCPECGSHELIGSGVGTEQLEQLLATLFPHYPVVRIDRDSTARKGELESHLEGIRSGHYKILIGTQMLAKGHHFPDVTLVGLIDVDGALFSADFRAAERLAQLYTQVAGRAGRASKPGLVVLQSHHPEHALLQDLTQNGYDHFADTALKERRLLSLPPFSHQALFKAEATGQSEAQHFLTRLADTLRLARLPGLQVIGPLSATMERKAGKFRMQLMVQAAARAPLAQLLEWAIAELEAWPETKRVRWVVDVDPIELG</sequence>
<dbReference type="EMBL" id="CP013067">
    <property type="protein sequence ID" value="ALP40905.1"/>
    <property type="molecule type" value="Genomic_DNA"/>
</dbReference>
<evidence type="ECO:0000256" key="5">
    <source>
        <dbReference type="ARBA" id="ARBA00022801"/>
    </source>
</evidence>
<dbReference type="PANTHER" id="PTHR30580:SF0">
    <property type="entry name" value="PRIMOSOMAL PROTEIN N"/>
    <property type="match status" value="1"/>
</dbReference>
<evidence type="ECO:0000256" key="1">
    <source>
        <dbReference type="ARBA" id="ARBA00022515"/>
    </source>
</evidence>
<keyword evidence="4 12" id="KW-0547">Nucleotide-binding</keyword>
<dbReference type="EC" id="5.6.2.4" evidence="12"/>
<keyword evidence="5 12" id="KW-0378">Hydrolase</keyword>
<evidence type="ECO:0000256" key="4">
    <source>
        <dbReference type="ARBA" id="ARBA00022741"/>
    </source>
</evidence>
<feature type="domain" description="Helicase ATP-binding" evidence="13">
    <location>
        <begin position="216"/>
        <end position="382"/>
    </location>
</feature>
<evidence type="ECO:0000313" key="16">
    <source>
        <dbReference type="Proteomes" id="UP000058114"/>
    </source>
</evidence>
<keyword evidence="2 12" id="KW-0235">DNA replication</keyword>
<dbReference type="InterPro" id="IPR041236">
    <property type="entry name" value="PriA_C"/>
</dbReference>
<evidence type="ECO:0000256" key="6">
    <source>
        <dbReference type="ARBA" id="ARBA00022806"/>
    </source>
</evidence>